<dbReference type="AlphaFoldDB" id="A0A410G4M5"/>
<organism evidence="1 2">
    <name type="scientific">Aequorivita ciconiae</name>
    <dbReference type="NCBI Taxonomy" id="2494375"/>
    <lineage>
        <taxon>Bacteria</taxon>
        <taxon>Pseudomonadati</taxon>
        <taxon>Bacteroidota</taxon>
        <taxon>Flavobacteriia</taxon>
        <taxon>Flavobacteriales</taxon>
        <taxon>Flavobacteriaceae</taxon>
        <taxon>Aequorivita</taxon>
    </lineage>
</organism>
<gene>
    <name evidence="1" type="ORF">EI546_11045</name>
</gene>
<dbReference type="OrthoDB" id="886739at2"/>
<reference evidence="1 2" key="1">
    <citation type="submission" date="2019-01" db="EMBL/GenBank/DDBJ databases">
        <title>Complete genome sequencing of Aequorivita sp. H23M31.</title>
        <authorList>
            <person name="Bae J.-W."/>
        </authorList>
    </citation>
    <scope>NUCLEOTIDE SEQUENCE [LARGE SCALE GENOMIC DNA]</scope>
    <source>
        <strain evidence="1 2">H23M31</strain>
    </source>
</reference>
<keyword evidence="2" id="KW-1185">Reference proteome</keyword>
<name>A0A410G4M5_9FLAO</name>
<evidence type="ECO:0008006" key="3">
    <source>
        <dbReference type="Google" id="ProtNLM"/>
    </source>
</evidence>
<dbReference type="RefSeq" id="WP_128250597.1">
    <property type="nucleotide sequence ID" value="NZ_CP034951.1"/>
</dbReference>
<sequence length="194" mass="22029">MTKLTLIILLINVTLFGQTNPNEFLVSGNLQVLFGKDLLTPEIASIVLLPNNRITEIESNGNYKFENLKNGMYKIMVIDYNPEPKQFEFEINSASVSDFNLIVNANCEVNKEVAEGDIQKDKPRLLLISGIAPWVSQEDGKFAKKYGIQFQDFGDTPPAEECVKQYNKTIFEFLDNKFGGNWRKEVRDDVIGLQ</sequence>
<accession>A0A410G4M5</accession>
<dbReference type="KEGG" id="aev:EI546_11045"/>
<evidence type="ECO:0000313" key="2">
    <source>
        <dbReference type="Proteomes" id="UP000285517"/>
    </source>
</evidence>
<dbReference type="Proteomes" id="UP000285517">
    <property type="component" value="Chromosome"/>
</dbReference>
<proteinExistence type="predicted"/>
<dbReference type="EMBL" id="CP034951">
    <property type="protein sequence ID" value="QAA82224.1"/>
    <property type="molecule type" value="Genomic_DNA"/>
</dbReference>
<protein>
    <recommendedName>
        <fullName evidence="3">Carboxypeptidase regulatory-like domain-containing protein</fullName>
    </recommendedName>
</protein>
<evidence type="ECO:0000313" key="1">
    <source>
        <dbReference type="EMBL" id="QAA82224.1"/>
    </source>
</evidence>